<sequence>IPDEININIYKFINSLIINFIYREEFLRD</sequence>
<name>X1B2X5_9ZZZZ</name>
<dbReference type="AlphaFoldDB" id="X1B2X5"/>
<organism evidence="1">
    <name type="scientific">marine sediment metagenome</name>
    <dbReference type="NCBI Taxonomy" id="412755"/>
    <lineage>
        <taxon>unclassified sequences</taxon>
        <taxon>metagenomes</taxon>
        <taxon>ecological metagenomes</taxon>
    </lineage>
</organism>
<dbReference type="EMBL" id="BART01028306">
    <property type="protein sequence ID" value="GAG90114.1"/>
    <property type="molecule type" value="Genomic_DNA"/>
</dbReference>
<evidence type="ECO:0000313" key="1">
    <source>
        <dbReference type="EMBL" id="GAG90114.1"/>
    </source>
</evidence>
<protein>
    <submittedName>
        <fullName evidence="1">Uncharacterized protein</fullName>
    </submittedName>
</protein>
<comment type="caution">
    <text evidence="1">The sequence shown here is derived from an EMBL/GenBank/DDBJ whole genome shotgun (WGS) entry which is preliminary data.</text>
</comment>
<gene>
    <name evidence="1" type="ORF">S01H4_49951</name>
</gene>
<proteinExistence type="predicted"/>
<reference evidence="1" key="1">
    <citation type="journal article" date="2014" name="Front. Microbiol.">
        <title>High frequency of phylogenetically diverse reductive dehalogenase-homologous genes in deep subseafloor sedimentary metagenomes.</title>
        <authorList>
            <person name="Kawai M."/>
            <person name="Futagami T."/>
            <person name="Toyoda A."/>
            <person name="Takaki Y."/>
            <person name="Nishi S."/>
            <person name="Hori S."/>
            <person name="Arai W."/>
            <person name="Tsubouchi T."/>
            <person name="Morono Y."/>
            <person name="Uchiyama I."/>
            <person name="Ito T."/>
            <person name="Fujiyama A."/>
            <person name="Inagaki F."/>
            <person name="Takami H."/>
        </authorList>
    </citation>
    <scope>NUCLEOTIDE SEQUENCE</scope>
    <source>
        <strain evidence="1">Expedition CK06-06</strain>
    </source>
</reference>
<feature type="non-terminal residue" evidence="1">
    <location>
        <position position="1"/>
    </location>
</feature>
<accession>X1B2X5</accession>